<name>A0ABW3DMH1_9ACTN</name>
<sequence length="55" mass="5936">MDLTLLIVSVAPALVLVAVVRTLGRRGDAFEAAEPVFQPREPTPYELTKAGRGRS</sequence>
<accession>A0ABW3DMH1</accession>
<reference evidence="2" key="1">
    <citation type="journal article" date="2019" name="Int. J. Syst. Evol. Microbiol.">
        <title>The Global Catalogue of Microorganisms (GCM) 10K type strain sequencing project: providing services to taxonomists for standard genome sequencing and annotation.</title>
        <authorList>
            <consortium name="The Broad Institute Genomics Platform"/>
            <consortium name="The Broad Institute Genome Sequencing Center for Infectious Disease"/>
            <person name="Wu L."/>
            <person name="Ma J."/>
        </authorList>
    </citation>
    <scope>NUCLEOTIDE SEQUENCE [LARGE SCALE GENOMIC DNA]</scope>
    <source>
        <strain evidence="2">CCUG 62974</strain>
    </source>
</reference>
<evidence type="ECO:0000313" key="1">
    <source>
        <dbReference type="EMBL" id="MFD0884169.1"/>
    </source>
</evidence>
<dbReference type="EMBL" id="JBHTHX010000125">
    <property type="protein sequence ID" value="MFD0884169.1"/>
    <property type="molecule type" value="Genomic_DNA"/>
</dbReference>
<keyword evidence="2" id="KW-1185">Reference proteome</keyword>
<comment type="caution">
    <text evidence="1">The sequence shown here is derived from an EMBL/GenBank/DDBJ whole genome shotgun (WGS) entry which is preliminary data.</text>
</comment>
<gene>
    <name evidence="1" type="ORF">ACFQ08_06350</name>
</gene>
<dbReference type="Proteomes" id="UP001597024">
    <property type="component" value="Unassembled WGS sequence"/>
</dbReference>
<evidence type="ECO:0000313" key="2">
    <source>
        <dbReference type="Proteomes" id="UP001597024"/>
    </source>
</evidence>
<organism evidence="1 2">
    <name type="scientific">Streptosporangium algeriense</name>
    <dbReference type="NCBI Taxonomy" id="1682748"/>
    <lineage>
        <taxon>Bacteria</taxon>
        <taxon>Bacillati</taxon>
        <taxon>Actinomycetota</taxon>
        <taxon>Actinomycetes</taxon>
        <taxon>Streptosporangiales</taxon>
        <taxon>Streptosporangiaceae</taxon>
        <taxon>Streptosporangium</taxon>
    </lineage>
</organism>
<proteinExistence type="predicted"/>
<evidence type="ECO:0008006" key="3">
    <source>
        <dbReference type="Google" id="ProtNLM"/>
    </source>
</evidence>
<protein>
    <recommendedName>
        <fullName evidence="3">Cbb3-type cytochrome oxidase assembly protein CcoS</fullName>
    </recommendedName>
</protein>